<keyword evidence="3" id="KW-1185">Reference proteome</keyword>
<reference evidence="3" key="1">
    <citation type="journal article" date="2019" name="Nat. Commun.">
        <title>The genome of broomcorn millet.</title>
        <authorList>
            <person name="Zou C."/>
            <person name="Miki D."/>
            <person name="Li D."/>
            <person name="Tang Q."/>
            <person name="Xiao L."/>
            <person name="Rajput S."/>
            <person name="Deng P."/>
            <person name="Jia W."/>
            <person name="Huang R."/>
            <person name="Zhang M."/>
            <person name="Sun Y."/>
            <person name="Hu J."/>
            <person name="Fu X."/>
            <person name="Schnable P.S."/>
            <person name="Li F."/>
            <person name="Zhang H."/>
            <person name="Feng B."/>
            <person name="Zhu X."/>
            <person name="Liu R."/>
            <person name="Schnable J.C."/>
            <person name="Zhu J.-K."/>
            <person name="Zhang H."/>
        </authorList>
    </citation>
    <scope>NUCLEOTIDE SEQUENCE [LARGE SCALE GENOMIC DNA]</scope>
</reference>
<feature type="domain" description="RNase H type-1" evidence="1">
    <location>
        <begin position="20"/>
        <end position="134"/>
    </location>
</feature>
<dbReference type="STRING" id="4540.A0A3L6SII5"/>
<dbReference type="GO" id="GO:0003676">
    <property type="term" value="F:nucleic acid binding"/>
    <property type="evidence" value="ECO:0007669"/>
    <property type="project" value="InterPro"/>
</dbReference>
<dbReference type="InterPro" id="IPR036397">
    <property type="entry name" value="RNaseH_sf"/>
</dbReference>
<protein>
    <recommendedName>
        <fullName evidence="1">RNase H type-1 domain-containing protein</fullName>
    </recommendedName>
</protein>
<dbReference type="AlphaFoldDB" id="A0A3L6SII5"/>
<accession>A0A3L6SII5</accession>
<dbReference type="EMBL" id="PQIB02000004">
    <property type="protein sequence ID" value="RLN22418.1"/>
    <property type="molecule type" value="Genomic_DNA"/>
</dbReference>
<dbReference type="Pfam" id="PF13456">
    <property type="entry name" value="RVT_3"/>
    <property type="match status" value="1"/>
</dbReference>
<evidence type="ECO:0000259" key="1">
    <source>
        <dbReference type="Pfam" id="PF13456"/>
    </source>
</evidence>
<name>A0A3L6SII5_PANMI</name>
<comment type="caution">
    <text evidence="2">The sequence shown here is derived from an EMBL/GenBank/DDBJ whole genome shotgun (WGS) entry which is preliminary data.</text>
</comment>
<gene>
    <name evidence="2" type="ORF">C2845_PM07G14630</name>
</gene>
<proteinExistence type="predicted"/>
<dbReference type="Proteomes" id="UP000275267">
    <property type="component" value="Unassembled WGS sequence"/>
</dbReference>
<evidence type="ECO:0000313" key="2">
    <source>
        <dbReference type="EMBL" id="RLN22418.1"/>
    </source>
</evidence>
<evidence type="ECO:0000313" key="3">
    <source>
        <dbReference type="Proteomes" id="UP000275267"/>
    </source>
</evidence>
<sequence>MASDEVVGPGPSGVIVVVLAAAVCGPQGDFLLTVRKPVVGFVGGHDGEGLLEAMALAEGLHAAHGLGILSVKVITDHKMLHDLLQMLRICSPTGEKPADMMDQALSVQKKFEQFEISLVQQSQASCVVKLARDALGIEIAKSRAVSDNNKEKTLESAAEKNGNKERRETLQHLLGRHWSF</sequence>
<dbReference type="GO" id="GO:0004523">
    <property type="term" value="F:RNA-DNA hybrid ribonuclease activity"/>
    <property type="evidence" value="ECO:0007669"/>
    <property type="project" value="InterPro"/>
</dbReference>
<organism evidence="2 3">
    <name type="scientific">Panicum miliaceum</name>
    <name type="common">Proso millet</name>
    <name type="synonym">Broomcorn millet</name>
    <dbReference type="NCBI Taxonomy" id="4540"/>
    <lineage>
        <taxon>Eukaryota</taxon>
        <taxon>Viridiplantae</taxon>
        <taxon>Streptophyta</taxon>
        <taxon>Embryophyta</taxon>
        <taxon>Tracheophyta</taxon>
        <taxon>Spermatophyta</taxon>
        <taxon>Magnoliopsida</taxon>
        <taxon>Liliopsida</taxon>
        <taxon>Poales</taxon>
        <taxon>Poaceae</taxon>
        <taxon>PACMAD clade</taxon>
        <taxon>Panicoideae</taxon>
        <taxon>Panicodae</taxon>
        <taxon>Paniceae</taxon>
        <taxon>Panicinae</taxon>
        <taxon>Panicum</taxon>
        <taxon>Panicum sect. Panicum</taxon>
    </lineage>
</organism>
<dbReference type="InterPro" id="IPR002156">
    <property type="entry name" value="RNaseH_domain"/>
</dbReference>
<dbReference type="Gene3D" id="3.30.420.10">
    <property type="entry name" value="Ribonuclease H-like superfamily/Ribonuclease H"/>
    <property type="match status" value="1"/>
</dbReference>